<gene>
    <name evidence="1" type="ORF">SI7747_07009500</name>
</gene>
<dbReference type="EMBL" id="CACRZD030000007">
    <property type="protein sequence ID" value="CAA6663115.1"/>
    <property type="molecule type" value="Genomic_DNA"/>
</dbReference>
<evidence type="ECO:0000313" key="1">
    <source>
        <dbReference type="EMBL" id="CAA2623573.1"/>
    </source>
</evidence>
<organism evidence="1">
    <name type="scientific">Spirodela intermedia</name>
    <name type="common">Intermediate duckweed</name>
    <dbReference type="NCBI Taxonomy" id="51605"/>
    <lineage>
        <taxon>Eukaryota</taxon>
        <taxon>Viridiplantae</taxon>
        <taxon>Streptophyta</taxon>
        <taxon>Embryophyta</taxon>
        <taxon>Tracheophyta</taxon>
        <taxon>Spermatophyta</taxon>
        <taxon>Magnoliopsida</taxon>
        <taxon>Liliopsida</taxon>
        <taxon>Araceae</taxon>
        <taxon>Lemnoideae</taxon>
        <taxon>Spirodela</taxon>
    </lineage>
</organism>
<keyword evidence="2" id="KW-1185">Reference proteome</keyword>
<sequence length="38" mass="4591">MRESGVSHVLQVRRDPVPNYRLLSELRYWSRPSDNVMF</sequence>
<dbReference type="Proteomes" id="UP001189122">
    <property type="component" value="Unassembled WGS sequence"/>
</dbReference>
<dbReference type="EMBL" id="LR743594">
    <property type="protein sequence ID" value="CAA2623573.1"/>
    <property type="molecule type" value="Genomic_DNA"/>
</dbReference>
<evidence type="ECO:0000313" key="2">
    <source>
        <dbReference type="Proteomes" id="UP001189122"/>
    </source>
</evidence>
<reference evidence="1 2" key="1">
    <citation type="submission" date="2019-12" db="EMBL/GenBank/DDBJ databases">
        <authorList>
            <person name="Scholz U."/>
            <person name="Mascher M."/>
            <person name="Fiebig A."/>
        </authorList>
    </citation>
    <scope>NUCLEOTIDE SEQUENCE</scope>
</reference>
<name>A0A7I8IYP7_SPIIN</name>
<proteinExistence type="predicted"/>
<dbReference type="AlphaFoldDB" id="A0A7I8IYP7"/>
<protein>
    <submittedName>
        <fullName evidence="1">Uncharacterized protein</fullName>
    </submittedName>
</protein>
<accession>A0A7I8IYP7</accession>